<evidence type="ECO:0000256" key="1">
    <source>
        <dbReference type="SAM" id="MobiDB-lite"/>
    </source>
</evidence>
<feature type="chain" id="PRO_5045029829" description="Entericidin" evidence="2">
    <location>
        <begin position="21"/>
        <end position="72"/>
    </location>
</feature>
<organism evidence="3 5">
    <name type="scientific">Compostibacter hankyongensis</name>
    <dbReference type="NCBI Taxonomy" id="1007089"/>
    <lineage>
        <taxon>Bacteria</taxon>
        <taxon>Pseudomonadati</taxon>
        <taxon>Bacteroidota</taxon>
        <taxon>Chitinophagia</taxon>
        <taxon>Chitinophagales</taxon>
        <taxon>Chitinophagaceae</taxon>
        <taxon>Compostibacter</taxon>
    </lineage>
</organism>
<keyword evidence="5" id="KW-1185">Reference proteome</keyword>
<evidence type="ECO:0008006" key="6">
    <source>
        <dbReference type="Google" id="ProtNLM"/>
    </source>
</evidence>
<gene>
    <name evidence="3" type="ORF">GCM10023143_17370</name>
    <name evidence="4" type="ORF">GCM10023143_17800</name>
</gene>
<feature type="signal peptide" evidence="2">
    <location>
        <begin position="1"/>
        <end position="20"/>
    </location>
</feature>
<dbReference type="EMBL" id="BAABFN010000002">
    <property type="protein sequence ID" value="GAA4309402.1"/>
    <property type="molecule type" value="Genomic_DNA"/>
</dbReference>
<name>A0ABP8FRB5_9BACT</name>
<feature type="compositionally biased region" description="Low complexity" evidence="1">
    <location>
        <begin position="44"/>
        <end position="72"/>
    </location>
</feature>
<reference evidence="5" key="2">
    <citation type="journal article" date="2019" name="Int. J. Syst. Evol. Microbiol.">
        <title>The Global Catalogue of Microorganisms (GCM) 10K type strain sequencing project: providing services to taxonomists for standard genome sequencing and annotation.</title>
        <authorList>
            <consortium name="The Broad Institute Genomics Platform"/>
            <consortium name="The Broad Institute Genome Sequencing Center for Infectious Disease"/>
            <person name="Wu L."/>
            <person name="Ma J."/>
        </authorList>
    </citation>
    <scope>NUCLEOTIDE SEQUENCE [LARGE SCALE GENOMIC DNA]</scope>
    <source>
        <strain evidence="5">JCM 17664</strain>
    </source>
</reference>
<keyword evidence="2" id="KW-0732">Signal</keyword>
<dbReference type="RefSeq" id="WP_344978320.1">
    <property type="nucleotide sequence ID" value="NZ_BAABFN010000002.1"/>
</dbReference>
<evidence type="ECO:0000313" key="4">
    <source>
        <dbReference type="EMBL" id="GAA4309722.1"/>
    </source>
</evidence>
<proteinExistence type="predicted"/>
<dbReference type="PROSITE" id="PS51257">
    <property type="entry name" value="PROKAR_LIPOPROTEIN"/>
    <property type="match status" value="1"/>
</dbReference>
<reference evidence="3" key="3">
    <citation type="submission" date="2023-12" db="EMBL/GenBank/DDBJ databases">
        <authorList>
            <person name="Sun Q."/>
            <person name="Inoue M."/>
        </authorList>
    </citation>
    <scope>NUCLEOTIDE SEQUENCE</scope>
    <source>
        <strain evidence="3">JCM 17664</strain>
    </source>
</reference>
<reference evidence="3" key="1">
    <citation type="journal article" date="2014" name="Int. J. Syst. Evol. Microbiol.">
        <title>Complete genome of a new Firmicutes species belonging to the dominant human colonic microbiota ('Ruminococcus bicirculans') reveals two chromosomes and a selective capacity to utilize plant glucans.</title>
        <authorList>
            <consortium name="NISC Comparative Sequencing Program"/>
            <person name="Wegmann U."/>
            <person name="Louis P."/>
            <person name="Goesmann A."/>
            <person name="Henrissat B."/>
            <person name="Duncan S.H."/>
            <person name="Flint H.J."/>
        </authorList>
    </citation>
    <scope>NUCLEOTIDE SEQUENCE</scope>
    <source>
        <strain evidence="3">JCM 17664</strain>
    </source>
</reference>
<feature type="compositionally biased region" description="Polar residues" evidence="1">
    <location>
        <begin position="22"/>
        <end position="36"/>
    </location>
</feature>
<sequence>MKNLIKVGLFAMAFGLFATACNQGTGTGDNQDSSAIENAAPEETAPMDQQAPADQAPATDSSAAAPDTSAAQ</sequence>
<dbReference type="EMBL" id="BAABFN010000003">
    <property type="protein sequence ID" value="GAA4309722.1"/>
    <property type="molecule type" value="Genomic_DNA"/>
</dbReference>
<dbReference type="Proteomes" id="UP001501207">
    <property type="component" value="Unassembled WGS sequence"/>
</dbReference>
<evidence type="ECO:0000313" key="5">
    <source>
        <dbReference type="Proteomes" id="UP001501207"/>
    </source>
</evidence>
<comment type="caution">
    <text evidence="3">The sequence shown here is derived from an EMBL/GenBank/DDBJ whole genome shotgun (WGS) entry which is preliminary data.</text>
</comment>
<protein>
    <recommendedName>
        <fullName evidence="6">Entericidin</fullName>
    </recommendedName>
</protein>
<evidence type="ECO:0000313" key="3">
    <source>
        <dbReference type="EMBL" id="GAA4309402.1"/>
    </source>
</evidence>
<accession>A0ABP8FRB5</accession>
<feature type="region of interest" description="Disordered" evidence="1">
    <location>
        <begin position="22"/>
        <end position="72"/>
    </location>
</feature>
<evidence type="ECO:0000256" key="2">
    <source>
        <dbReference type="SAM" id="SignalP"/>
    </source>
</evidence>